<feature type="transmembrane region" description="Helical" evidence="2">
    <location>
        <begin position="193"/>
        <end position="215"/>
    </location>
</feature>
<evidence type="ECO:0000313" key="3">
    <source>
        <dbReference type="Proteomes" id="UP000085678"/>
    </source>
</evidence>
<feature type="transmembrane region" description="Helical" evidence="2">
    <location>
        <begin position="133"/>
        <end position="153"/>
    </location>
</feature>
<feature type="transmembrane region" description="Helical" evidence="2">
    <location>
        <begin position="96"/>
        <end position="121"/>
    </location>
</feature>
<feature type="compositionally biased region" description="Low complexity" evidence="1">
    <location>
        <begin position="333"/>
        <end position="347"/>
    </location>
</feature>
<keyword evidence="2" id="KW-0812">Transmembrane</keyword>
<evidence type="ECO:0000313" key="4">
    <source>
        <dbReference type="RefSeq" id="XP_013420244.1"/>
    </source>
</evidence>
<dbReference type="PANTHER" id="PTHR23320">
    <property type="entry name" value="MEMBRANE-SPANNING 4-DOMAINS SUBFAMILY A MS4A -RELATED"/>
    <property type="match status" value="1"/>
</dbReference>
<keyword evidence="3" id="KW-1185">Reference proteome</keyword>
<protein>
    <submittedName>
        <fullName evidence="4">Uncharacterized protein LOC106180716</fullName>
    </submittedName>
</protein>
<proteinExistence type="predicted"/>
<accession>A0A1S3KCS7</accession>
<dbReference type="AlphaFoldDB" id="A0A1S3KCS7"/>
<feature type="compositionally biased region" description="Pro residues" evidence="1">
    <location>
        <begin position="282"/>
        <end position="292"/>
    </location>
</feature>
<dbReference type="GeneID" id="106180716"/>
<dbReference type="RefSeq" id="XP_013420244.1">
    <property type="nucleotide sequence ID" value="XM_013564790.1"/>
</dbReference>
<dbReference type="InParanoid" id="A0A1S3KCS7"/>
<evidence type="ECO:0000256" key="1">
    <source>
        <dbReference type="SAM" id="MobiDB-lite"/>
    </source>
</evidence>
<evidence type="ECO:0000256" key="2">
    <source>
        <dbReference type="SAM" id="Phobius"/>
    </source>
</evidence>
<feature type="region of interest" description="Disordered" evidence="1">
    <location>
        <begin position="278"/>
        <end position="347"/>
    </location>
</feature>
<feature type="transmembrane region" description="Helical" evidence="2">
    <location>
        <begin position="69"/>
        <end position="90"/>
    </location>
</feature>
<dbReference type="InterPro" id="IPR030417">
    <property type="entry name" value="MS4A"/>
</dbReference>
<keyword evidence="2" id="KW-0472">Membrane</keyword>
<keyword evidence="2" id="KW-1133">Transmembrane helix</keyword>
<reference evidence="4" key="1">
    <citation type="submission" date="2025-08" db="UniProtKB">
        <authorList>
            <consortium name="RefSeq"/>
        </authorList>
    </citation>
    <scope>IDENTIFICATION</scope>
    <source>
        <tissue evidence="4">Gonads</tissue>
    </source>
</reference>
<dbReference type="PANTHER" id="PTHR23320:SF130">
    <property type="entry name" value="TRANSMEMBRANE PROTEIN 212"/>
    <property type="match status" value="1"/>
</dbReference>
<name>A0A1S3KCS7_LINAN</name>
<organism evidence="3 4">
    <name type="scientific">Lingula anatina</name>
    <name type="common">Brachiopod</name>
    <name type="synonym">Lingula unguis</name>
    <dbReference type="NCBI Taxonomy" id="7574"/>
    <lineage>
        <taxon>Eukaryota</taxon>
        <taxon>Metazoa</taxon>
        <taxon>Spiralia</taxon>
        <taxon>Lophotrochozoa</taxon>
        <taxon>Brachiopoda</taxon>
        <taxon>Linguliformea</taxon>
        <taxon>Lingulata</taxon>
        <taxon>Lingulida</taxon>
        <taxon>Linguloidea</taxon>
        <taxon>Lingulidae</taxon>
        <taxon>Lingula</taxon>
    </lineage>
</organism>
<dbReference type="Proteomes" id="UP000085678">
    <property type="component" value="Unplaced"/>
</dbReference>
<gene>
    <name evidence="4" type="primary">LOC106180716</name>
</gene>
<sequence>MIICYKSAIKGTVNMAEKQQLEESTPYPVYQNSSSSSEPGIGVLQSFPPVNVVVGPHQGIESTTLPKSIILKCAIILVVCGVCVLVLGVVSASLQIIYGHALTGVWTGFIFLLTGITGIAVSHKSYNCNRQKMTTFVALTILSLISSLMLVVIESFAANLESTYCGGKHYYSDAHKVYYFECPASLIAGPDTIHALLIVMGITEGAIAFLIIVLCRRVVCGSRLPVNESGSQVVFNMYPQQVYNIPNIGDAPPISQPPPYSSPLVSSPEFPPTCQSTCDMPYAPPLTPPPPTSQSSTCDPSYDPVQAPSTPPTSQSSTCDAPYDPVHVPPTTPTSQSSTCDPSSDPV</sequence>
<dbReference type="KEGG" id="lak:106180716"/>